<evidence type="ECO:0000256" key="3">
    <source>
        <dbReference type="ARBA" id="ARBA00022692"/>
    </source>
</evidence>
<protein>
    <submittedName>
        <fullName evidence="8">Type IV secretion system protein</fullName>
    </submittedName>
</protein>
<evidence type="ECO:0000256" key="5">
    <source>
        <dbReference type="ARBA" id="ARBA00023136"/>
    </source>
</evidence>
<keyword evidence="5 7" id="KW-0472">Membrane</keyword>
<feature type="transmembrane region" description="Helical" evidence="7">
    <location>
        <begin position="213"/>
        <end position="231"/>
    </location>
</feature>
<dbReference type="GO" id="GO:0016020">
    <property type="term" value="C:membrane"/>
    <property type="evidence" value="ECO:0007669"/>
    <property type="project" value="UniProtKB-SubCell"/>
</dbReference>
<dbReference type="Proteomes" id="UP000550508">
    <property type="component" value="Unassembled WGS sequence"/>
</dbReference>
<dbReference type="AlphaFoldDB" id="A0A849VU29"/>
<evidence type="ECO:0000313" key="8">
    <source>
        <dbReference type="EMBL" id="NTS33461.1"/>
    </source>
</evidence>
<feature type="transmembrane region" description="Helical" evidence="7">
    <location>
        <begin position="251"/>
        <end position="275"/>
    </location>
</feature>
<evidence type="ECO:0000313" key="9">
    <source>
        <dbReference type="Proteomes" id="UP000550508"/>
    </source>
</evidence>
<dbReference type="Pfam" id="PF04610">
    <property type="entry name" value="TrbL"/>
    <property type="match status" value="1"/>
</dbReference>
<evidence type="ECO:0000256" key="6">
    <source>
        <dbReference type="SAM" id="MobiDB-lite"/>
    </source>
</evidence>
<evidence type="ECO:0000256" key="2">
    <source>
        <dbReference type="ARBA" id="ARBA00007802"/>
    </source>
</evidence>
<evidence type="ECO:0000256" key="7">
    <source>
        <dbReference type="SAM" id="Phobius"/>
    </source>
</evidence>
<comment type="similarity">
    <text evidence="2">Belongs to the TrbL/VirB6 family.</text>
</comment>
<keyword evidence="3 7" id="KW-0812">Transmembrane</keyword>
<feature type="transmembrane region" description="Helical" evidence="7">
    <location>
        <begin position="287"/>
        <end position="309"/>
    </location>
</feature>
<feature type="compositionally biased region" description="Gly residues" evidence="6">
    <location>
        <begin position="343"/>
        <end position="363"/>
    </location>
</feature>
<evidence type="ECO:0000256" key="4">
    <source>
        <dbReference type="ARBA" id="ARBA00022989"/>
    </source>
</evidence>
<feature type="transmembrane region" description="Helical" evidence="7">
    <location>
        <begin position="189"/>
        <end position="208"/>
    </location>
</feature>
<accession>A0A849VU29</accession>
<comment type="caution">
    <text evidence="8">The sequence shown here is derived from an EMBL/GenBank/DDBJ whole genome shotgun (WGS) entry which is preliminary data.</text>
</comment>
<dbReference type="GO" id="GO:0030255">
    <property type="term" value="P:protein secretion by the type IV secretion system"/>
    <property type="evidence" value="ECO:0007669"/>
    <property type="project" value="InterPro"/>
</dbReference>
<feature type="region of interest" description="Disordered" evidence="6">
    <location>
        <begin position="343"/>
        <end position="388"/>
    </location>
</feature>
<evidence type="ECO:0000256" key="1">
    <source>
        <dbReference type="ARBA" id="ARBA00004141"/>
    </source>
</evidence>
<feature type="region of interest" description="Disordered" evidence="6">
    <location>
        <begin position="152"/>
        <end position="176"/>
    </location>
</feature>
<dbReference type="EMBL" id="JABUMX010000006">
    <property type="protein sequence ID" value="NTS33461.1"/>
    <property type="molecule type" value="Genomic_DNA"/>
</dbReference>
<proteinExistence type="inferred from homology"/>
<organism evidence="8 9">
    <name type="scientific">Phyllobacterium pellucidum</name>
    <dbReference type="NCBI Taxonomy" id="2740464"/>
    <lineage>
        <taxon>Bacteria</taxon>
        <taxon>Pseudomonadati</taxon>
        <taxon>Pseudomonadota</taxon>
        <taxon>Alphaproteobacteria</taxon>
        <taxon>Hyphomicrobiales</taxon>
        <taxon>Phyllobacteriaceae</taxon>
        <taxon>Phyllobacterium</taxon>
    </lineage>
</organism>
<feature type="transmembrane region" description="Helical" evidence="7">
    <location>
        <begin position="70"/>
        <end position="91"/>
    </location>
</feature>
<comment type="subcellular location">
    <subcellularLocation>
        <location evidence="1">Membrane</location>
        <topology evidence="1">Multi-pass membrane protein</topology>
    </subcellularLocation>
</comment>
<dbReference type="RefSeq" id="WP_113280362.1">
    <property type="nucleotide sequence ID" value="NZ_JABUMX010000006.1"/>
</dbReference>
<dbReference type="InterPro" id="IPR007688">
    <property type="entry name" value="Conjugal_tfr_TrbL/VirB6"/>
</dbReference>
<keyword evidence="9" id="KW-1185">Reference proteome</keyword>
<gene>
    <name evidence="8" type="ORF">HQ945_19580</name>
</gene>
<feature type="transmembrane region" description="Helical" evidence="7">
    <location>
        <begin position="28"/>
        <end position="49"/>
    </location>
</feature>
<name>A0A849VU29_9HYPH</name>
<reference evidence="8 9" key="1">
    <citation type="submission" date="2020-05" db="EMBL/GenBank/DDBJ databases">
        <authorList>
            <person name="Kim M.K."/>
        </authorList>
    </citation>
    <scope>NUCLEOTIDE SEQUENCE [LARGE SCALE GENOMIC DNA]</scope>
    <source>
        <strain evidence="8 9">BT25</strain>
    </source>
</reference>
<keyword evidence="4 7" id="KW-1133">Transmembrane helix</keyword>
<sequence>MEPNFIAALSSNIDALGKSFTATTYGVLAAYMTPVLSGLMVLYLVFWGFQFWQGRGDTNVVTAAFRMLRLAVIFFLATSWGPFQVAVYQVVTMAPLFVSNNVMLNNIVNPDTGKAMTVGTVATDISTIYSIAVRASVKIEREATASQAAAPEVLGPDGKPVPGAQPATPARKPPTNPLETVLTTSLQSAIVWISAALFVGYAMFLMLFAKMALWVMLALAPIFIILLMFKIPSRFFSGWLTGTLQAMLVPIFLSTFLSFYILGVRANIMVLFKAVSNPDTPLMIKDVAPFVLICFAGVFLMAQIVPFAGRIATSTQEWISDAFGSDRVVRIVTNMVGGGRRGGGGMAGPAGGGSYGSGGGQMAGGSADTSLRDVQDRNAAINRQTRNR</sequence>